<feature type="chain" id="PRO_5037828123" description="DUF4148 domain-containing protein" evidence="1">
    <location>
        <begin position="25"/>
        <end position="74"/>
    </location>
</feature>
<dbReference type="EMBL" id="JACXWY010000012">
    <property type="protein sequence ID" value="MBD3847688.1"/>
    <property type="molecule type" value="Genomic_DNA"/>
</dbReference>
<feature type="signal peptide" evidence="1">
    <location>
        <begin position="1"/>
        <end position="24"/>
    </location>
</feature>
<gene>
    <name evidence="2" type="ORF">IED13_18465</name>
</gene>
<keyword evidence="3" id="KW-1185">Reference proteome</keyword>
<dbReference type="Proteomes" id="UP000619295">
    <property type="component" value="Unassembled WGS sequence"/>
</dbReference>
<sequence length="74" mass="7898">MISRKTIAVAAALLLSAAGSTAYAAELGAESIVHEQAQNNRALAEQSQYLAYHEHFKGQPTRAFVPAGTLPHHN</sequence>
<reference evidence="2" key="1">
    <citation type="submission" date="2020-09" db="EMBL/GenBank/DDBJ databases">
        <title>Bosea spartocytisi sp. nov. a root nodule endophyte of Spartocytisus supranubius in the high mountain ecosystem fo the Teide National Park (Canary Islands, Spain).</title>
        <authorList>
            <person name="Pulido-Suarez L."/>
            <person name="Peix A."/>
            <person name="Igual J.M."/>
            <person name="Socas-Perez N."/>
            <person name="Velazquez E."/>
            <person name="Flores-Felix J.D."/>
            <person name="Leon-Barrios M."/>
        </authorList>
    </citation>
    <scope>NUCLEOTIDE SEQUENCE</scope>
    <source>
        <strain evidence="2">SSUT16</strain>
    </source>
</reference>
<evidence type="ECO:0000313" key="2">
    <source>
        <dbReference type="EMBL" id="MBD3847688.1"/>
    </source>
</evidence>
<evidence type="ECO:0000313" key="3">
    <source>
        <dbReference type="Proteomes" id="UP000619295"/>
    </source>
</evidence>
<name>A0A927EB71_9HYPH</name>
<organism evidence="2 3">
    <name type="scientific">Bosea spartocytisi</name>
    <dbReference type="NCBI Taxonomy" id="2773451"/>
    <lineage>
        <taxon>Bacteria</taxon>
        <taxon>Pseudomonadati</taxon>
        <taxon>Pseudomonadota</taxon>
        <taxon>Alphaproteobacteria</taxon>
        <taxon>Hyphomicrobiales</taxon>
        <taxon>Boseaceae</taxon>
        <taxon>Bosea</taxon>
    </lineage>
</organism>
<proteinExistence type="predicted"/>
<comment type="caution">
    <text evidence="2">The sequence shown here is derived from an EMBL/GenBank/DDBJ whole genome shotgun (WGS) entry which is preliminary data.</text>
</comment>
<dbReference type="AlphaFoldDB" id="A0A927EB71"/>
<evidence type="ECO:0008006" key="4">
    <source>
        <dbReference type="Google" id="ProtNLM"/>
    </source>
</evidence>
<evidence type="ECO:0000256" key="1">
    <source>
        <dbReference type="SAM" id="SignalP"/>
    </source>
</evidence>
<accession>A0A927EB71</accession>
<protein>
    <recommendedName>
        <fullName evidence="4">DUF4148 domain-containing protein</fullName>
    </recommendedName>
</protein>
<dbReference type="RefSeq" id="WP_191125039.1">
    <property type="nucleotide sequence ID" value="NZ_JACXWY010000012.1"/>
</dbReference>
<keyword evidence="1" id="KW-0732">Signal</keyword>